<dbReference type="GO" id="GO:0007160">
    <property type="term" value="P:cell-matrix adhesion"/>
    <property type="evidence" value="ECO:0007669"/>
    <property type="project" value="TreeGrafter"/>
</dbReference>
<dbReference type="Proteomes" id="UP000796761">
    <property type="component" value="Unassembled WGS sequence"/>
</dbReference>
<dbReference type="EMBL" id="SWJQ01001820">
    <property type="protein sequence ID" value="TRZ07341.1"/>
    <property type="molecule type" value="Genomic_DNA"/>
</dbReference>
<dbReference type="PANTHER" id="PTHR16160:SF1">
    <property type="entry name" value="FERMITIN FAMILY HOMOLOG 3"/>
    <property type="match status" value="1"/>
</dbReference>
<evidence type="ECO:0000256" key="1">
    <source>
        <dbReference type="SAM" id="MobiDB-lite"/>
    </source>
</evidence>
<dbReference type="GO" id="GO:0033622">
    <property type="term" value="P:integrin activation"/>
    <property type="evidence" value="ECO:0007669"/>
    <property type="project" value="TreeGrafter"/>
</dbReference>
<organism evidence="2 3">
    <name type="scientific">Zosterops borbonicus</name>
    <dbReference type="NCBI Taxonomy" id="364589"/>
    <lineage>
        <taxon>Eukaryota</taxon>
        <taxon>Metazoa</taxon>
        <taxon>Chordata</taxon>
        <taxon>Craniata</taxon>
        <taxon>Vertebrata</taxon>
        <taxon>Euteleostomi</taxon>
        <taxon>Archelosauria</taxon>
        <taxon>Archosauria</taxon>
        <taxon>Dinosauria</taxon>
        <taxon>Saurischia</taxon>
        <taxon>Theropoda</taxon>
        <taxon>Coelurosauria</taxon>
        <taxon>Aves</taxon>
        <taxon>Neognathae</taxon>
        <taxon>Neoaves</taxon>
        <taxon>Telluraves</taxon>
        <taxon>Australaves</taxon>
        <taxon>Passeriformes</taxon>
        <taxon>Sylvioidea</taxon>
        <taxon>Zosteropidae</taxon>
        <taxon>Zosterops</taxon>
    </lineage>
</organism>
<evidence type="ECO:0000313" key="2">
    <source>
        <dbReference type="EMBL" id="TRZ07341.1"/>
    </source>
</evidence>
<evidence type="ECO:0000313" key="3">
    <source>
        <dbReference type="Proteomes" id="UP000796761"/>
    </source>
</evidence>
<dbReference type="PANTHER" id="PTHR16160">
    <property type="entry name" value="FERMITIN 2-RELATED"/>
    <property type="match status" value="1"/>
</dbReference>
<name>A0A8K1FYL3_9PASS</name>
<dbReference type="GO" id="GO:0007229">
    <property type="term" value="P:integrin-mediated signaling pathway"/>
    <property type="evidence" value="ECO:0007669"/>
    <property type="project" value="InterPro"/>
</dbReference>
<dbReference type="GO" id="GO:0070527">
    <property type="term" value="P:platelet aggregation"/>
    <property type="evidence" value="ECO:0007669"/>
    <property type="project" value="TreeGrafter"/>
</dbReference>
<protein>
    <submittedName>
        <fullName evidence="2">Uncharacterized protein</fullName>
    </submittedName>
</protein>
<dbReference type="SUPFAM" id="SSF50729">
    <property type="entry name" value="PH domain-like"/>
    <property type="match status" value="1"/>
</dbReference>
<sequence>FQQRLLQVLLREGPLSPPRARLRFVETWRGLPGFGLGHFVVRFRGSARDEVLAVGPSRLLRVELGSGAVTRSWSYRDLRQWDVNWDSQQVTGGTGDINWDSQQVTGGTGDINWDSQQVTGGTGN</sequence>
<dbReference type="OrthoDB" id="9396659at2759"/>
<gene>
    <name evidence="2" type="ORF">HGM15179_019767</name>
</gene>
<proteinExistence type="predicted"/>
<comment type="caution">
    <text evidence="2">The sequence shown here is derived from an EMBL/GenBank/DDBJ whole genome shotgun (WGS) entry which is preliminary data.</text>
</comment>
<feature type="non-terminal residue" evidence="2">
    <location>
        <position position="124"/>
    </location>
</feature>
<reference evidence="2" key="1">
    <citation type="submission" date="2019-04" db="EMBL/GenBank/DDBJ databases">
        <title>Genome assembly of Zosterops borbonicus 15179.</title>
        <authorList>
            <person name="Leroy T."/>
            <person name="Anselmetti Y."/>
            <person name="Tilak M.-K."/>
            <person name="Nabholz B."/>
        </authorList>
    </citation>
    <scope>NUCLEOTIDE SEQUENCE</scope>
    <source>
        <strain evidence="2">HGM_15179</strain>
        <tissue evidence="2">Muscle</tissue>
    </source>
</reference>
<accession>A0A8K1FYL3</accession>
<dbReference type="GO" id="GO:0005178">
    <property type="term" value="F:integrin binding"/>
    <property type="evidence" value="ECO:0007669"/>
    <property type="project" value="TreeGrafter"/>
</dbReference>
<keyword evidence="3" id="KW-1185">Reference proteome</keyword>
<dbReference type="GO" id="GO:0033632">
    <property type="term" value="P:regulation of cell-cell adhesion mediated by integrin"/>
    <property type="evidence" value="ECO:0007669"/>
    <property type="project" value="TreeGrafter"/>
</dbReference>
<dbReference type="GO" id="GO:0030055">
    <property type="term" value="C:cell-substrate junction"/>
    <property type="evidence" value="ECO:0007669"/>
    <property type="project" value="TreeGrafter"/>
</dbReference>
<dbReference type="AlphaFoldDB" id="A0A8K1FYL3"/>
<dbReference type="InterPro" id="IPR037843">
    <property type="entry name" value="Kindlin/fermitin"/>
</dbReference>
<feature type="region of interest" description="Disordered" evidence="1">
    <location>
        <begin position="92"/>
        <end position="124"/>
    </location>
</feature>
<feature type="compositionally biased region" description="Polar residues" evidence="1">
    <location>
        <begin position="113"/>
        <end position="124"/>
    </location>
</feature>
<dbReference type="GO" id="GO:0007159">
    <property type="term" value="P:leukocyte cell-cell adhesion"/>
    <property type="evidence" value="ECO:0007669"/>
    <property type="project" value="TreeGrafter"/>
</dbReference>